<feature type="transmembrane region" description="Helical" evidence="1">
    <location>
        <begin position="52"/>
        <end position="70"/>
    </location>
</feature>
<keyword evidence="1" id="KW-0472">Membrane</keyword>
<gene>
    <name evidence="2" type="ORF">AOQ71_02035</name>
</gene>
<keyword evidence="3" id="KW-1185">Reference proteome</keyword>
<dbReference type="Proteomes" id="UP000051936">
    <property type="component" value="Unassembled WGS sequence"/>
</dbReference>
<name>A0A0R3E5M3_9BRAD</name>
<evidence type="ECO:0000313" key="3">
    <source>
        <dbReference type="Proteomes" id="UP000051936"/>
    </source>
</evidence>
<feature type="transmembrane region" description="Helical" evidence="1">
    <location>
        <begin position="21"/>
        <end position="46"/>
    </location>
</feature>
<sequence length="145" mass="15632">MATVLLIALRIGFVKLYRSTPAYLPTLLAFGVVYSVLLVALIVRAFFLGDDVAIALVVIAAAGYLAGVTIRAAAVPALAIPHGSVLFAPLILVAAVACESRYWAVAILLTCHWIGTLQLINTTHDRSVLSCWRRIVCRASRSRTR</sequence>
<keyword evidence="1" id="KW-0812">Transmembrane</keyword>
<keyword evidence="1" id="KW-1133">Transmembrane helix</keyword>
<protein>
    <submittedName>
        <fullName evidence="2">Uncharacterized protein</fullName>
    </submittedName>
</protein>
<comment type="caution">
    <text evidence="2">The sequence shown here is derived from an EMBL/GenBank/DDBJ whole genome shotgun (WGS) entry which is preliminary data.</text>
</comment>
<feature type="transmembrane region" description="Helical" evidence="1">
    <location>
        <begin position="102"/>
        <end position="120"/>
    </location>
</feature>
<organism evidence="2 3">
    <name type="scientific">Bradyrhizobium manausense</name>
    <dbReference type="NCBI Taxonomy" id="989370"/>
    <lineage>
        <taxon>Bacteria</taxon>
        <taxon>Pseudomonadati</taxon>
        <taxon>Pseudomonadota</taxon>
        <taxon>Alphaproteobacteria</taxon>
        <taxon>Hyphomicrobiales</taxon>
        <taxon>Nitrobacteraceae</taxon>
        <taxon>Bradyrhizobium</taxon>
    </lineage>
</organism>
<reference evidence="2 3" key="1">
    <citation type="submission" date="2015-09" db="EMBL/GenBank/DDBJ databases">
        <title>Draft Genome Sequence of Bradyrhizobium manausense Strain BR 3351T, a Novel Symbiotic Nitrogen-Fixing Alphaproteobacterium Isolated from Brazilian Amazon Rain Forest.</title>
        <authorList>
            <person name="De Araujo J.L."/>
            <person name="Zilli J.E."/>
        </authorList>
    </citation>
    <scope>NUCLEOTIDE SEQUENCE [LARGE SCALE GENOMIC DNA]</scope>
    <source>
        <strain evidence="2 3">BR3351</strain>
    </source>
</reference>
<proteinExistence type="predicted"/>
<evidence type="ECO:0000256" key="1">
    <source>
        <dbReference type="SAM" id="Phobius"/>
    </source>
</evidence>
<accession>A0A0R3E5M3</accession>
<evidence type="ECO:0000313" key="2">
    <source>
        <dbReference type="EMBL" id="KRQ17443.1"/>
    </source>
</evidence>
<dbReference type="EMBL" id="LJYG01000012">
    <property type="protein sequence ID" value="KRQ17443.1"/>
    <property type="molecule type" value="Genomic_DNA"/>
</dbReference>
<dbReference type="AlphaFoldDB" id="A0A0R3E5M3"/>
<feature type="transmembrane region" description="Helical" evidence="1">
    <location>
        <begin position="77"/>
        <end position="96"/>
    </location>
</feature>